<dbReference type="HOGENOM" id="CLU_2516024_0_0_1"/>
<organism evidence="1 3">
    <name type="scientific">Medicago truncatula</name>
    <name type="common">Barrel medic</name>
    <name type="synonym">Medicago tribuloides</name>
    <dbReference type="NCBI Taxonomy" id="3880"/>
    <lineage>
        <taxon>Eukaryota</taxon>
        <taxon>Viridiplantae</taxon>
        <taxon>Streptophyta</taxon>
        <taxon>Embryophyta</taxon>
        <taxon>Tracheophyta</taxon>
        <taxon>Spermatophyta</taxon>
        <taxon>Magnoliopsida</taxon>
        <taxon>eudicotyledons</taxon>
        <taxon>Gunneridae</taxon>
        <taxon>Pentapetalae</taxon>
        <taxon>rosids</taxon>
        <taxon>fabids</taxon>
        <taxon>Fabales</taxon>
        <taxon>Fabaceae</taxon>
        <taxon>Papilionoideae</taxon>
        <taxon>50 kb inversion clade</taxon>
        <taxon>NPAAA clade</taxon>
        <taxon>Hologalegina</taxon>
        <taxon>IRL clade</taxon>
        <taxon>Trifolieae</taxon>
        <taxon>Medicago</taxon>
    </lineage>
</organism>
<proteinExistence type="predicted"/>
<dbReference type="AlphaFoldDB" id="A0A072VBQ2"/>
<keyword evidence="3" id="KW-1185">Reference proteome</keyword>
<reference evidence="1 3" key="1">
    <citation type="journal article" date="2011" name="Nature">
        <title>The Medicago genome provides insight into the evolution of rhizobial symbioses.</title>
        <authorList>
            <person name="Young N.D."/>
            <person name="Debelle F."/>
            <person name="Oldroyd G.E."/>
            <person name="Geurts R."/>
            <person name="Cannon S.B."/>
            <person name="Udvardi M.K."/>
            <person name="Benedito V.A."/>
            <person name="Mayer K.F."/>
            <person name="Gouzy J."/>
            <person name="Schoof H."/>
            <person name="Van de Peer Y."/>
            <person name="Proost S."/>
            <person name="Cook D.R."/>
            <person name="Meyers B.C."/>
            <person name="Spannagl M."/>
            <person name="Cheung F."/>
            <person name="De Mita S."/>
            <person name="Krishnakumar V."/>
            <person name="Gundlach H."/>
            <person name="Zhou S."/>
            <person name="Mudge J."/>
            <person name="Bharti A.K."/>
            <person name="Murray J.D."/>
            <person name="Naoumkina M.A."/>
            <person name="Rosen B."/>
            <person name="Silverstein K.A."/>
            <person name="Tang H."/>
            <person name="Rombauts S."/>
            <person name="Zhao P.X."/>
            <person name="Zhou P."/>
            <person name="Barbe V."/>
            <person name="Bardou P."/>
            <person name="Bechner M."/>
            <person name="Bellec A."/>
            <person name="Berger A."/>
            <person name="Berges H."/>
            <person name="Bidwell S."/>
            <person name="Bisseling T."/>
            <person name="Choisne N."/>
            <person name="Couloux A."/>
            <person name="Denny R."/>
            <person name="Deshpande S."/>
            <person name="Dai X."/>
            <person name="Doyle J.J."/>
            <person name="Dudez A.M."/>
            <person name="Farmer A.D."/>
            <person name="Fouteau S."/>
            <person name="Franken C."/>
            <person name="Gibelin C."/>
            <person name="Gish J."/>
            <person name="Goldstein S."/>
            <person name="Gonzalez A.J."/>
            <person name="Green P.J."/>
            <person name="Hallab A."/>
            <person name="Hartog M."/>
            <person name="Hua A."/>
            <person name="Humphray S.J."/>
            <person name="Jeong D.H."/>
            <person name="Jing Y."/>
            <person name="Jocker A."/>
            <person name="Kenton S.M."/>
            <person name="Kim D.J."/>
            <person name="Klee K."/>
            <person name="Lai H."/>
            <person name="Lang C."/>
            <person name="Lin S."/>
            <person name="Macmil S.L."/>
            <person name="Magdelenat G."/>
            <person name="Matthews L."/>
            <person name="McCorrison J."/>
            <person name="Monaghan E.L."/>
            <person name="Mun J.H."/>
            <person name="Najar F.Z."/>
            <person name="Nicholson C."/>
            <person name="Noirot C."/>
            <person name="O'Bleness M."/>
            <person name="Paule C.R."/>
            <person name="Poulain J."/>
            <person name="Prion F."/>
            <person name="Qin B."/>
            <person name="Qu C."/>
            <person name="Retzel E.F."/>
            <person name="Riddle C."/>
            <person name="Sallet E."/>
            <person name="Samain S."/>
            <person name="Samson N."/>
            <person name="Sanders I."/>
            <person name="Saurat O."/>
            <person name="Scarpelli C."/>
            <person name="Schiex T."/>
            <person name="Segurens B."/>
            <person name="Severin A.J."/>
            <person name="Sherrier D.J."/>
            <person name="Shi R."/>
            <person name="Sims S."/>
            <person name="Singer S.R."/>
            <person name="Sinharoy S."/>
            <person name="Sterck L."/>
            <person name="Viollet A."/>
            <person name="Wang B.B."/>
            <person name="Wang K."/>
            <person name="Wang M."/>
            <person name="Wang X."/>
            <person name="Warfsmann J."/>
            <person name="Weissenbach J."/>
            <person name="White D.D."/>
            <person name="White J.D."/>
            <person name="Wiley G.B."/>
            <person name="Wincker P."/>
            <person name="Xing Y."/>
            <person name="Yang L."/>
            <person name="Yao Z."/>
            <person name="Ying F."/>
            <person name="Zhai J."/>
            <person name="Zhou L."/>
            <person name="Zuber A."/>
            <person name="Denarie J."/>
            <person name="Dixon R.A."/>
            <person name="May G.D."/>
            <person name="Schwartz D.C."/>
            <person name="Rogers J."/>
            <person name="Quetier F."/>
            <person name="Town C.D."/>
            <person name="Roe B.A."/>
        </authorList>
    </citation>
    <scope>NUCLEOTIDE SEQUENCE [LARGE SCALE GENOMIC DNA]</scope>
    <source>
        <strain evidence="1">A17</strain>
        <strain evidence="2 3">cv. Jemalong A17</strain>
    </source>
</reference>
<evidence type="ECO:0000313" key="1">
    <source>
        <dbReference type="EMBL" id="KEH39434.1"/>
    </source>
</evidence>
<sequence length="85" mass="8998">MKGEGSSSLEINAGGLVGESSFCVPSGAEDTIAIPGAKLKAFSLEPGPCTKDQEMKGITYSGPGEGRDYIFRWQGFGKKERNLLV</sequence>
<dbReference type="EnsemblPlants" id="KEH39434">
    <property type="protein sequence ID" value="KEH39434"/>
    <property type="gene ID" value="MTR_2g096890"/>
</dbReference>
<dbReference type="EMBL" id="CM001218">
    <property type="protein sequence ID" value="KEH39434.1"/>
    <property type="molecule type" value="Genomic_DNA"/>
</dbReference>
<gene>
    <name evidence="1" type="ordered locus">MTR_2g096890</name>
</gene>
<accession>A0A072VBQ2</accession>
<dbReference type="Proteomes" id="UP000002051">
    <property type="component" value="Chromosome 2"/>
</dbReference>
<reference evidence="2" key="3">
    <citation type="submission" date="2015-04" db="UniProtKB">
        <authorList>
            <consortium name="EnsemblPlants"/>
        </authorList>
    </citation>
    <scope>IDENTIFICATION</scope>
    <source>
        <strain evidence="2">cv. Jemalong A17</strain>
    </source>
</reference>
<name>A0A072VBQ2_MEDTR</name>
<evidence type="ECO:0000313" key="2">
    <source>
        <dbReference type="EnsemblPlants" id="KEH39434"/>
    </source>
</evidence>
<protein>
    <submittedName>
        <fullName evidence="1 2">Uncharacterized protein</fullName>
    </submittedName>
</protein>
<reference evidence="1 3" key="2">
    <citation type="journal article" date="2014" name="BMC Genomics">
        <title>An improved genome release (version Mt4.0) for the model legume Medicago truncatula.</title>
        <authorList>
            <person name="Tang H."/>
            <person name="Krishnakumar V."/>
            <person name="Bidwell S."/>
            <person name="Rosen B."/>
            <person name="Chan A."/>
            <person name="Zhou S."/>
            <person name="Gentzbittel L."/>
            <person name="Childs K.L."/>
            <person name="Yandell M."/>
            <person name="Gundlach H."/>
            <person name="Mayer K.F."/>
            <person name="Schwartz D.C."/>
            <person name="Town C.D."/>
        </authorList>
    </citation>
    <scope>GENOME REANNOTATION</scope>
    <source>
        <strain evidence="1">A17</strain>
        <strain evidence="2 3">cv. Jemalong A17</strain>
    </source>
</reference>
<evidence type="ECO:0000313" key="3">
    <source>
        <dbReference type="Proteomes" id="UP000002051"/>
    </source>
</evidence>